<dbReference type="GO" id="GO:0003918">
    <property type="term" value="F:DNA topoisomerase type II (double strand cut, ATP-hydrolyzing) activity"/>
    <property type="evidence" value="ECO:0007669"/>
    <property type="project" value="InterPro"/>
</dbReference>
<evidence type="ECO:0000313" key="11">
    <source>
        <dbReference type="Proteomes" id="UP000189703"/>
    </source>
</evidence>
<organism evidence="11 12">
    <name type="scientific">Nelumbo nucifera</name>
    <name type="common">Sacred lotus</name>
    <dbReference type="NCBI Taxonomy" id="4432"/>
    <lineage>
        <taxon>Eukaryota</taxon>
        <taxon>Viridiplantae</taxon>
        <taxon>Streptophyta</taxon>
        <taxon>Embryophyta</taxon>
        <taxon>Tracheophyta</taxon>
        <taxon>Spermatophyta</taxon>
        <taxon>Magnoliopsida</taxon>
        <taxon>Proteales</taxon>
        <taxon>Nelumbonaceae</taxon>
        <taxon>Nelumbo</taxon>
    </lineage>
</organism>
<evidence type="ECO:0000256" key="10">
    <source>
        <dbReference type="RuleBase" id="RU004241"/>
    </source>
</evidence>
<keyword evidence="5" id="KW-0560">Oxidoreductase</keyword>
<evidence type="ECO:0000256" key="2">
    <source>
        <dbReference type="ARBA" id="ARBA00022559"/>
    </source>
</evidence>
<comment type="cofactor">
    <cofactor evidence="8">
        <name>heme b</name>
        <dbReference type="ChEBI" id="CHEBI:60344"/>
    </cofactor>
    <text evidence="8">Binds 1 heme b (iron(II)-protoporphyrin IX) group per subunit.</text>
</comment>
<dbReference type="Gene3D" id="1.10.420.10">
    <property type="entry name" value="Peroxidase, domain 2"/>
    <property type="match status" value="1"/>
</dbReference>
<dbReference type="InterPro" id="IPR002016">
    <property type="entry name" value="Haem_peroxidase"/>
</dbReference>
<comment type="catalytic activity">
    <reaction evidence="1">
        <text>2 a phenolic donor + H2O2 = 2 a phenolic radical donor + 2 H2O</text>
        <dbReference type="Rhea" id="RHEA:56136"/>
        <dbReference type="ChEBI" id="CHEBI:15377"/>
        <dbReference type="ChEBI" id="CHEBI:16240"/>
        <dbReference type="ChEBI" id="CHEBI:139520"/>
        <dbReference type="ChEBI" id="CHEBI:139521"/>
        <dbReference type="EC" id="1.11.1.7"/>
    </reaction>
</comment>
<dbReference type="InterPro" id="IPR010255">
    <property type="entry name" value="Haem_peroxidase_sf"/>
</dbReference>
<dbReference type="OrthoDB" id="10061337at2759"/>
<dbReference type="GO" id="GO:0006979">
    <property type="term" value="P:response to oxidative stress"/>
    <property type="evidence" value="ECO:0007669"/>
    <property type="project" value="InterPro"/>
</dbReference>
<evidence type="ECO:0000256" key="4">
    <source>
        <dbReference type="ARBA" id="ARBA00022723"/>
    </source>
</evidence>
<evidence type="ECO:0000256" key="6">
    <source>
        <dbReference type="ARBA" id="ARBA00023004"/>
    </source>
</evidence>
<dbReference type="PROSITE" id="PS50873">
    <property type="entry name" value="PEROXIDASE_4"/>
    <property type="match status" value="1"/>
</dbReference>
<feature type="binding site" evidence="7">
    <location>
        <position position="32"/>
    </location>
    <ligand>
        <name>substrate</name>
    </ligand>
</feature>
<feature type="disulfide bond" evidence="9">
    <location>
        <begin position="69"/>
        <end position="101"/>
    </location>
</feature>
<evidence type="ECO:0000256" key="5">
    <source>
        <dbReference type="ARBA" id="ARBA00023002"/>
    </source>
</evidence>
<proteinExistence type="inferred from homology"/>
<comment type="similarity">
    <text evidence="10">Belongs to the peroxidase family.</text>
</comment>
<feature type="binding site" evidence="8">
    <location>
        <position position="63"/>
    </location>
    <ligand>
        <name>Ca(2+)</name>
        <dbReference type="ChEBI" id="CHEBI:29108"/>
        <label>2</label>
    </ligand>
</feature>
<keyword evidence="3" id="KW-0349">Heme</keyword>
<sequence length="135" mass="15054">MQLLYLEVLVGEVPKGRKDGRVSKASRTRQLPAPTFNISQLQQSFSQRGLSMADLVTLSGRHTLGFTHCSSFQNRIHNFSPNSDIDPSMNQAFVASLRSVCPLHNKFSGYVLEHSAYHHGEQSLMSTIIGMAQDY</sequence>
<dbReference type="AlphaFoldDB" id="A0A1U8BNJ3"/>
<evidence type="ECO:0000256" key="9">
    <source>
        <dbReference type="PIRSR" id="PIRSR600823-5"/>
    </source>
</evidence>
<keyword evidence="9" id="KW-1015">Disulfide bond</keyword>
<gene>
    <name evidence="12" type="primary">LOC104612782</name>
</gene>
<dbReference type="SUPFAM" id="SSF56719">
    <property type="entry name" value="Type II DNA topoisomerase"/>
    <property type="match status" value="1"/>
</dbReference>
<feature type="binding site" description="axial binding residue" evidence="8">
    <location>
        <position position="62"/>
    </location>
    <ligand>
        <name>heme b</name>
        <dbReference type="ChEBI" id="CHEBI:60344"/>
    </ligand>
    <ligandPart>
        <name>Fe</name>
        <dbReference type="ChEBI" id="CHEBI:18248"/>
    </ligandPart>
</feature>
<evidence type="ECO:0000256" key="8">
    <source>
        <dbReference type="PIRSR" id="PIRSR600823-3"/>
    </source>
</evidence>
<dbReference type="GeneID" id="104612782"/>
<dbReference type="GO" id="GO:0020037">
    <property type="term" value="F:heme binding"/>
    <property type="evidence" value="ECO:0007669"/>
    <property type="project" value="InterPro"/>
</dbReference>
<dbReference type="SUPFAM" id="SSF48113">
    <property type="entry name" value="Heme-dependent peroxidases"/>
    <property type="match status" value="1"/>
</dbReference>
<dbReference type="GO" id="GO:0005524">
    <property type="term" value="F:ATP binding"/>
    <property type="evidence" value="ECO:0007669"/>
    <property type="project" value="InterPro"/>
</dbReference>
<name>A0A1U8BNJ3_NELNU</name>
<dbReference type="RefSeq" id="XP_010278661.2">
    <property type="nucleotide sequence ID" value="XM_010280359.2"/>
</dbReference>
<dbReference type="Proteomes" id="UP000189703">
    <property type="component" value="Unplaced"/>
</dbReference>
<reference evidence="12" key="1">
    <citation type="submission" date="2025-08" db="UniProtKB">
        <authorList>
            <consortium name="RefSeq"/>
        </authorList>
    </citation>
    <scope>IDENTIFICATION</scope>
</reference>
<dbReference type="KEGG" id="nnu:104612782"/>
<dbReference type="PANTHER" id="PTHR31235">
    <property type="entry name" value="PEROXIDASE 25-RELATED"/>
    <property type="match status" value="1"/>
</dbReference>
<evidence type="ECO:0000256" key="1">
    <source>
        <dbReference type="ARBA" id="ARBA00000189"/>
    </source>
</evidence>
<accession>A0A1U8BNJ3</accession>
<evidence type="ECO:0000256" key="3">
    <source>
        <dbReference type="ARBA" id="ARBA00022617"/>
    </source>
</evidence>
<dbReference type="GO" id="GO:0140825">
    <property type="term" value="F:lactoperoxidase activity"/>
    <property type="evidence" value="ECO:0007669"/>
    <property type="project" value="UniProtKB-EC"/>
</dbReference>
<keyword evidence="8" id="KW-0106">Calcium</keyword>
<evidence type="ECO:0000313" key="12">
    <source>
        <dbReference type="RefSeq" id="XP_010278661.2"/>
    </source>
</evidence>
<dbReference type="InterPro" id="IPR000823">
    <property type="entry name" value="Peroxidase_pln"/>
</dbReference>
<keyword evidence="11" id="KW-1185">Reference proteome</keyword>
<dbReference type="Pfam" id="PF00141">
    <property type="entry name" value="peroxidase"/>
    <property type="match status" value="1"/>
</dbReference>
<keyword evidence="6 8" id="KW-0408">Iron</keyword>
<protein>
    <submittedName>
        <fullName evidence="12">Peroxidase 64-like isoform X2</fullName>
    </submittedName>
</protein>
<comment type="cofactor">
    <cofactor evidence="8">
        <name>Ca(2+)</name>
        <dbReference type="ChEBI" id="CHEBI:29108"/>
    </cofactor>
    <text evidence="8">Binds 2 calcium ions per subunit.</text>
</comment>
<keyword evidence="4 8" id="KW-0479">Metal-binding</keyword>
<keyword evidence="2" id="KW-0575">Peroxidase</keyword>
<evidence type="ECO:0000256" key="7">
    <source>
        <dbReference type="PIRSR" id="PIRSR600823-2"/>
    </source>
</evidence>
<dbReference type="Gene3D" id="1.10.520.10">
    <property type="match status" value="1"/>
</dbReference>
<dbReference type="InterPro" id="IPR013760">
    <property type="entry name" value="Topo_IIA-like_dom_sf"/>
</dbReference>
<dbReference type="GO" id="GO:0046872">
    <property type="term" value="F:metal ion binding"/>
    <property type="evidence" value="ECO:0007669"/>
    <property type="project" value="UniProtKB-KW"/>
</dbReference>